<dbReference type="SMART" id="SM00822">
    <property type="entry name" value="PKS_KR"/>
    <property type="match status" value="1"/>
</dbReference>
<protein>
    <submittedName>
        <fullName evidence="5">Short-chain dehydrogenase</fullName>
    </submittedName>
</protein>
<dbReference type="STRING" id="670154.SAMN04488002_2685"/>
<feature type="domain" description="Ketoreductase" evidence="4">
    <location>
        <begin position="9"/>
        <end position="181"/>
    </location>
</feature>
<reference evidence="6" key="1">
    <citation type="submission" date="2016-10" db="EMBL/GenBank/DDBJ databases">
        <authorList>
            <person name="Varghese N."/>
            <person name="Submissions S."/>
        </authorList>
    </citation>
    <scope>NUCLEOTIDE SEQUENCE [LARGE SCALE GENOMIC DNA]</scope>
    <source>
        <strain evidence="6">DSM 26921</strain>
    </source>
</reference>
<dbReference type="GO" id="GO:0016491">
    <property type="term" value="F:oxidoreductase activity"/>
    <property type="evidence" value="ECO:0007669"/>
    <property type="project" value="UniProtKB-KW"/>
</dbReference>
<dbReference type="InterPro" id="IPR057326">
    <property type="entry name" value="KR_dom"/>
</dbReference>
<evidence type="ECO:0000256" key="2">
    <source>
        <dbReference type="ARBA" id="ARBA00023002"/>
    </source>
</evidence>
<dbReference type="PRINTS" id="PR00080">
    <property type="entry name" value="SDRFAMILY"/>
</dbReference>
<dbReference type="PROSITE" id="PS00061">
    <property type="entry name" value="ADH_SHORT"/>
    <property type="match status" value="1"/>
</dbReference>
<accession>A0A1I6H8M7</accession>
<dbReference type="InterPro" id="IPR002347">
    <property type="entry name" value="SDR_fam"/>
</dbReference>
<keyword evidence="6" id="KW-1185">Reference proteome</keyword>
<comment type="similarity">
    <text evidence="1 3">Belongs to the short-chain dehydrogenases/reductases (SDR) family.</text>
</comment>
<dbReference type="Pfam" id="PF00106">
    <property type="entry name" value="adh_short"/>
    <property type="match status" value="1"/>
</dbReference>
<dbReference type="InterPro" id="IPR020904">
    <property type="entry name" value="Sc_DH/Rdtase_CS"/>
</dbReference>
<name>A0A1I6H8M7_9RHOB</name>
<dbReference type="Proteomes" id="UP000199658">
    <property type="component" value="Unassembled WGS sequence"/>
</dbReference>
<dbReference type="Gene3D" id="3.40.50.720">
    <property type="entry name" value="NAD(P)-binding Rossmann-like Domain"/>
    <property type="match status" value="1"/>
</dbReference>
<organism evidence="5 6">
    <name type="scientific">Litoreibacter janthinus</name>
    <dbReference type="NCBI Taxonomy" id="670154"/>
    <lineage>
        <taxon>Bacteria</taxon>
        <taxon>Pseudomonadati</taxon>
        <taxon>Pseudomonadota</taxon>
        <taxon>Alphaproteobacteria</taxon>
        <taxon>Rhodobacterales</taxon>
        <taxon>Roseobacteraceae</taxon>
        <taxon>Litoreibacter</taxon>
    </lineage>
</organism>
<evidence type="ECO:0000256" key="3">
    <source>
        <dbReference type="RuleBase" id="RU000363"/>
    </source>
</evidence>
<keyword evidence="2" id="KW-0560">Oxidoreductase</keyword>
<sequence length="261" mass="27779">MEKGGGPLKTAVITGGAGGLGQALTHDLLRAGWHVVVLDLPGPELDRIAAQNGVTALASDLCREEDLCEAVGSILKARPSIDLVIYNAGLTLIGAFDQQEMAAHRKLFEVNYFAAVSCAALFLEAVRKSKGTHLAVSSVAGFAPLTRRTAYAASKHALEGFFKSLRSEERPYGVRVQIAAPSFVGTNIGRPDDQGNGLSRPGAASDAVDIMTPEQASAVILRGVSKGADMIPVGRVAWMAWWLNGLVPRLYQRVMERKISD</sequence>
<dbReference type="InterPro" id="IPR036291">
    <property type="entry name" value="NAD(P)-bd_dom_sf"/>
</dbReference>
<dbReference type="GO" id="GO:0016020">
    <property type="term" value="C:membrane"/>
    <property type="evidence" value="ECO:0007669"/>
    <property type="project" value="TreeGrafter"/>
</dbReference>
<dbReference type="AlphaFoldDB" id="A0A1I6H8M7"/>
<dbReference type="PANTHER" id="PTHR44196:SF1">
    <property type="entry name" value="DEHYDROGENASE_REDUCTASE SDR FAMILY MEMBER 7B"/>
    <property type="match status" value="1"/>
</dbReference>
<evidence type="ECO:0000313" key="5">
    <source>
        <dbReference type="EMBL" id="SFR50873.1"/>
    </source>
</evidence>
<gene>
    <name evidence="5" type="ORF">SAMN04488002_2685</name>
</gene>
<evidence type="ECO:0000256" key="1">
    <source>
        <dbReference type="ARBA" id="ARBA00006484"/>
    </source>
</evidence>
<proteinExistence type="inferred from homology"/>
<dbReference type="EMBL" id="FOYO01000001">
    <property type="protein sequence ID" value="SFR50873.1"/>
    <property type="molecule type" value="Genomic_DNA"/>
</dbReference>
<dbReference type="SUPFAM" id="SSF51735">
    <property type="entry name" value="NAD(P)-binding Rossmann-fold domains"/>
    <property type="match status" value="1"/>
</dbReference>
<evidence type="ECO:0000313" key="6">
    <source>
        <dbReference type="Proteomes" id="UP000199658"/>
    </source>
</evidence>
<dbReference type="PRINTS" id="PR00081">
    <property type="entry name" value="GDHRDH"/>
</dbReference>
<evidence type="ECO:0000259" key="4">
    <source>
        <dbReference type="SMART" id="SM00822"/>
    </source>
</evidence>
<dbReference type="PANTHER" id="PTHR44196">
    <property type="entry name" value="DEHYDROGENASE/REDUCTASE SDR FAMILY MEMBER 7B"/>
    <property type="match status" value="1"/>
</dbReference>